<evidence type="ECO:0000256" key="7">
    <source>
        <dbReference type="SAM" id="MobiDB-lite"/>
    </source>
</evidence>
<dbReference type="SUPFAM" id="SSF54447">
    <property type="entry name" value="ssDNA-binding transcriptional regulator domain"/>
    <property type="match status" value="1"/>
</dbReference>
<dbReference type="GO" id="GO:0060261">
    <property type="term" value="P:positive regulation of transcription initiation by RNA polymerase II"/>
    <property type="evidence" value="ECO:0007669"/>
    <property type="project" value="InterPro"/>
</dbReference>
<dbReference type="InParanoid" id="A0A3N4M760"/>
<evidence type="ECO:0000313" key="10">
    <source>
        <dbReference type="Proteomes" id="UP000267821"/>
    </source>
</evidence>
<protein>
    <recommendedName>
        <fullName evidence="8">Transcriptional coactivator p15 (PC4) C-terminal domain-containing protein</fullName>
    </recommendedName>
</protein>
<reference evidence="9 10" key="1">
    <citation type="journal article" date="2018" name="Nat. Ecol. Evol.">
        <title>Pezizomycetes genomes reveal the molecular basis of ectomycorrhizal truffle lifestyle.</title>
        <authorList>
            <person name="Murat C."/>
            <person name="Payen T."/>
            <person name="Noel B."/>
            <person name="Kuo A."/>
            <person name="Morin E."/>
            <person name="Chen J."/>
            <person name="Kohler A."/>
            <person name="Krizsan K."/>
            <person name="Balestrini R."/>
            <person name="Da Silva C."/>
            <person name="Montanini B."/>
            <person name="Hainaut M."/>
            <person name="Levati E."/>
            <person name="Barry K.W."/>
            <person name="Belfiori B."/>
            <person name="Cichocki N."/>
            <person name="Clum A."/>
            <person name="Dockter R.B."/>
            <person name="Fauchery L."/>
            <person name="Guy J."/>
            <person name="Iotti M."/>
            <person name="Le Tacon F."/>
            <person name="Lindquist E.A."/>
            <person name="Lipzen A."/>
            <person name="Malagnac F."/>
            <person name="Mello A."/>
            <person name="Molinier V."/>
            <person name="Miyauchi S."/>
            <person name="Poulain J."/>
            <person name="Riccioni C."/>
            <person name="Rubini A."/>
            <person name="Sitrit Y."/>
            <person name="Splivallo R."/>
            <person name="Traeger S."/>
            <person name="Wang M."/>
            <person name="Zifcakova L."/>
            <person name="Wipf D."/>
            <person name="Zambonelli A."/>
            <person name="Paolocci F."/>
            <person name="Nowrousian M."/>
            <person name="Ottonello S."/>
            <person name="Baldrian P."/>
            <person name="Spatafora J.W."/>
            <person name="Henrissat B."/>
            <person name="Nagy L.G."/>
            <person name="Aury J.M."/>
            <person name="Wincker P."/>
            <person name="Grigoriev I.V."/>
            <person name="Bonfante P."/>
            <person name="Martin F.M."/>
        </authorList>
    </citation>
    <scope>NUCLEOTIDE SEQUENCE [LARGE SCALE GENOMIC DNA]</scope>
    <source>
        <strain evidence="9 10">ATCC MYA-4762</strain>
    </source>
</reference>
<evidence type="ECO:0000259" key="8">
    <source>
        <dbReference type="Pfam" id="PF02229"/>
    </source>
</evidence>
<evidence type="ECO:0000256" key="3">
    <source>
        <dbReference type="ARBA" id="ARBA00023015"/>
    </source>
</evidence>
<comment type="similarity">
    <text evidence="2">Belongs to the transcriptional coactivator PC4 family.</text>
</comment>
<feature type="compositionally biased region" description="Basic and acidic residues" evidence="7">
    <location>
        <begin position="185"/>
        <end position="195"/>
    </location>
</feature>
<dbReference type="GO" id="GO:0005634">
    <property type="term" value="C:nucleus"/>
    <property type="evidence" value="ECO:0007669"/>
    <property type="project" value="UniProtKB-SubCell"/>
</dbReference>
<feature type="region of interest" description="Disordered" evidence="7">
    <location>
        <begin position="145"/>
        <end position="216"/>
    </location>
</feature>
<accession>A0A3N4M760</accession>
<keyword evidence="4" id="KW-0238">DNA-binding</keyword>
<dbReference type="InterPro" id="IPR003173">
    <property type="entry name" value="PC4_C"/>
</dbReference>
<evidence type="ECO:0000313" key="9">
    <source>
        <dbReference type="EMBL" id="RPB29588.1"/>
    </source>
</evidence>
<organism evidence="9 10">
    <name type="scientific">Terfezia boudieri ATCC MYA-4762</name>
    <dbReference type="NCBI Taxonomy" id="1051890"/>
    <lineage>
        <taxon>Eukaryota</taxon>
        <taxon>Fungi</taxon>
        <taxon>Dikarya</taxon>
        <taxon>Ascomycota</taxon>
        <taxon>Pezizomycotina</taxon>
        <taxon>Pezizomycetes</taxon>
        <taxon>Pezizales</taxon>
        <taxon>Pezizaceae</taxon>
        <taxon>Terfezia</taxon>
    </lineage>
</organism>
<dbReference type="GO" id="GO:0003713">
    <property type="term" value="F:transcription coactivator activity"/>
    <property type="evidence" value="ECO:0007669"/>
    <property type="project" value="InterPro"/>
</dbReference>
<evidence type="ECO:0000256" key="6">
    <source>
        <dbReference type="ARBA" id="ARBA00023242"/>
    </source>
</evidence>
<comment type="subcellular location">
    <subcellularLocation>
        <location evidence="1">Nucleus</location>
    </subcellularLocation>
</comment>
<feature type="region of interest" description="Disordered" evidence="7">
    <location>
        <begin position="1"/>
        <end position="66"/>
    </location>
</feature>
<name>A0A3N4M760_9PEZI</name>
<dbReference type="Gene3D" id="2.30.31.10">
    <property type="entry name" value="Transcriptional Coactivator Pc4, Chain A"/>
    <property type="match status" value="1"/>
</dbReference>
<feature type="domain" description="Transcriptional coactivator p15 (PC4) C-terminal" evidence="8">
    <location>
        <begin position="65"/>
        <end position="102"/>
    </location>
</feature>
<proteinExistence type="inferred from homology"/>
<evidence type="ECO:0000256" key="5">
    <source>
        <dbReference type="ARBA" id="ARBA00023163"/>
    </source>
</evidence>
<dbReference type="PANTHER" id="PTHR13215">
    <property type="entry name" value="RNA POLYMERASE II TRANSCRIPTIONAL COACTIVATOR"/>
    <property type="match status" value="1"/>
</dbReference>
<dbReference type="Pfam" id="PF02229">
    <property type="entry name" value="PC4"/>
    <property type="match status" value="1"/>
</dbReference>
<dbReference type="InterPro" id="IPR045125">
    <property type="entry name" value="Sub1/Tcp4-like"/>
</dbReference>
<keyword evidence="6" id="KW-0539">Nucleus</keyword>
<dbReference type="AlphaFoldDB" id="A0A3N4M760"/>
<evidence type="ECO:0000256" key="1">
    <source>
        <dbReference type="ARBA" id="ARBA00004123"/>
    </source>
</evidence>
<gene>
    <name evidence="9" type="ORF">L211DRAFT_27348</name>
</gene>
<feature type="compositionally biased region" description="Basic and acidic residues" evidence="7">
    <location>
        <begin position="145"/>
        <end position="178"/>
    </location>
</feature>
<keyword evidence="10" id="KW-1185">Reference proteome</keyword>
<dbReference type="STRING" id="1051890.A0A3N4M760"/>
<evidence type="ECO:0000256" key="4">
    <source>
        <dbReference type="ARBA" id="ARBA00023125"/>
    </source>
</evidence>
<dbReference type="Proteomes" id="UP000267821">
    <property type="component" value="Unassembled WGS sequence"/>
</dbReference>
<keyword evidence="3" id="KW-0805">Transcription regulation</keyword>
<keyword evidence="5" id="KW-0804">Transcription</keyword>
<sequence length="216" mass="24581">MPPRKRATKARRDDDFIDDGTADAGPRTKRTKTAKDNKTTAEPKASPPKQPDTKKHVDNEGNPYWELGGRHRRVTLSKYSGSVLVSIREHYEKDGQMLPGKKQFNAMMAILPQLHAALSKESGTEVVIPALGCVKKESAEWSAEVRKNAKAEEEEEHVQMKEEEEHVQVKEEEENVHVEEEEENVQEKEKKKEAVEKEEEGGEGEEVKPRVKVKKY</sequence>
<dbReference type="EMBL" id="ML121527">
    <property type="protein sequence ID" value="RPB29588.1"/>
    <property type="molecule type" value="Genomic_DNA"/>
</dbReference>
<evidence type="ECO:0000256" key="2">
    <source>
        <dbReference type="ARBA" id="ARBA00009001"/>
    </source>
</evidence>
<dbReference type="GO" id="GO:0003677">
    <property type="term" value="F:DNA binding"/>
    <property type="evidence" value="ECO:0007669"/>
    <property type="project" value="UniProtKB-KW"/>
</dbReference>
<dbReference type="InterPro" id="IPR009044">
    <property type="entry name" value="ssDNA-bd_transcriptional_reg"/>
</dbReference>
<dbReference type="OrthoDB" id="2505440at2759"/>